<accession>A0A250WW65</accession>
<dbReference type="GO" id="GO:0009001">
    <property type="term" value="F:serine O-acetyltransferase activity"/>
    <property type="evidence" value="ECO:0007669"/>
    <property type="project" value="UniProtKB-EC"/>
</dbReference>
<evidence type="ECO:0000256" key="4">
    <source>
        <dbReference type="ARBA" id="ARBA00022605"/>
    </source>
</evidence>
<keyword evidence="10" id="KW-1185">Reference proteome</keyword>
<dbReference type="SUPFAM" id="SSF51161">
    <property type="entry name" value="Trimeric LpxA-like enzymes"/>
    <property type="match status" value="1"/>
</dbReference>
<dbReference type="InterPro" id="IPR053376">
    <property type="entry name" value="Serine_acetyltransferase"/>
</dbReference>
<evidence type="ECO:0000256" key="6">
    <source>
        <dbReference type="ARBA" id="ARBA00023315"/>
    </source>
</evidence>
<dbReference type="PANTHER" id="PTHR42811">
    <property type="entry name" value="SERINE ACETYLTRANSFERASE"/>
    <property type="match status" value="1"/>
</dbReference>
<dbReference type="PROSITE" id="PS00101">
    <property type="entry name" value="HEXAPEP_TRANSFERASES"/>
    <property type="match status" value="1"/>
</dbReference>
<dbReference type="InterPro" id="IPR018357">
    <property type="entry name" value="Hexapep_transf_CS"/>
</dbReference>
<keyword evidence="6" id="KW-0012">Acyltransferase</keyword>
<evidence type="ECO:0000256" key="5">
    <source>
        <dbReference type="ARBA" id="ARBA00022679"/>
    </source>
</evidence>
<proteinExistence type="inferred from homology"/>
<evidence type="ECO:0000313" key="9">
    <source>
        <dbReference type="EMBL" id="GAX75061.1"/>
    </source>
</evidence>
<evidence type="ECO:0000256" key="3">
    <source>
        <dbReference type="ARBA" id="ARBA00013266"/>
    </source>
</evidence>
<evidence type="ECO:0000256" key="1">
    <source>
        <dbReference type="ARBA" id="ARBA00004876"/>
    </source>
</evidence>
<evidence type="ECO:0000256" key="7">
    <source>
        <dbReference type="SAM" id="MobiDB-lite"/>
    </source>
</evidence>
<keyword evidence="5" id="KW-0808">Transferase</keyword>
<comment type="caution">
    <text evidence="9">The sequence shown here is derived from an EMBL/GenBank/DDBJ whole genome shotgun (WGS) entry which is preliminary data.</text>
</comment>
<evidence type="ECO:0000313" key="10">
    <source>
        <dbReference type="Proteomes" id="UP000232323"/>
    </source>
</evidence>
<gene>
    <name evidence="9" type="ORF">CEUSTIGMA_g2505.t1</name>
</gene>
<dbReference type="EC" id="2.3.1.30" evidence="3"/>
<dbReference type="GO" id="GO:0006535">
    <property type="term" value="P:cysteine biosynthetic process from serine"/>
    <property type="evidence" value="ECO:0007669"/>
    <property type="project" value="InterPro"/>
</dbReference>
<dbReference type="Proteomes" id="UP000232323">
    <property type="component" value="Unassembled WGS sequence"/>
</dbReference>
<dbReference type="InterPro" id="IPR045304">
    <property type="entry name" value="LbH_SAT"/>
</dbReference>
<dbReference type="Gene3D" id="1.10.3130.10">
    <property type="entry name" value="serine acetyltransferase, domain 1"/>
    <property type="match status" value="1"/>
</dbReference>
<dbReference type="AlphaFoldDB" id="A0A250WW65"/>
<reference evidence="9 10" key="1">
    <citation type="submission" date="2017-08" db="EMBL/GenBank/DDBJ databases">
        <title>Acidophilic green algal genome provides insights into adaptation to an acidic environment.</title>
        <authorList>
            <person name="Hirooka S."/>
            <person name="Hirose Y."/>
            <person name="Kanesaki Y."/>
            <person name="Higuchi S."/>
            <person name="Fujiwara T."/>
            <person name="Onuma R."/>
            <person name="Era A."/>
            <person name="Ohbayashi R."/>
            <person name="Uzuka A."/>
            <person name="Nozaki H."/>
            <person name="Yoshikawa H."/>
            <person name="Miyagishima S.Y."/>
        </authorList>
    </citation>
    <scope>NUCLEOTIDE SEQUENCE [LARGE SCALE GENOMIC DNA]</scope>
    <source>
        <strain evidence="9 10">NIES-2499</strain>
    </source>
</reference>
<comment type="similarity">
    <text evidence="2">Belongs to the transferase hexapeptide repeat family.</text>
</comment>
<dbReference type="EMBL" id="BEGY01000010">
    <property type="protein sequence ID" value="GAX75061.1"/>
    <property type="molecule type" value="Genomic_DNA"/>
</dbReference>
<dbReference type="FunFam" id="2.160.10.10:FF:000002">
    <property type="entry name" value="Serine acetyltransferase"/>
    <property type="match status" value="1"/>
</dbReference>
<dbReference type="SMART" id="SM00971">
    <property type="entry name" value="SATase_N"/>
    <property type="match status" value="1"/>
</dbReference>
<comment type="pathway">
    <text evidence="1">Amino-acid biosynthesis; L-cysteine biosynthesis; L-cysteine from L-serine: step 1/2.</text>
</comment>
<dbReference type="InterPro" id="IPR011004">
    <property type="entry name" value="Trimer_LpxA-like_sf"/>
</dbReference>
<dbReference type="GO" id="GO:0005737">
    <property type="term" value="C:cytoplasm"/>
    <property type="evidence" value="ECO:0007669"/>
    <property type="project" value="InterPro"/>
</dbReference>
<dbReference type="STRING" id="1157962.A0A250WW65"/>
<dbReference type="NCBIfam" id="NF041874">
    <property type="entry name" value="EPS_EpsC"/>
    <property type="match status" value="1"/>
</dbReference>
<dbReference type="Pfam" id="PF06426">
    <property type="entry name" value="SATase_N"/>
    <property type="match status" value="1"/>
</dbReference>
<feature type="region of interest" description="Disordered" evidence="7">
    <location>
        <begin position="36"/>
        <end position="59"/>
    </location>
</feature>
<dbReference type="CDD" id="cd03354">
    <property type="entry name" value="LbH_SAT"/>
    <property type="match status" value="1"/>
</dbReference>
<dbReference type="InterPro" id="IPR010493">
    <property type="entry name" value="Ser_AcTrfase_N"/>
</dbReference>
<feature type="domain" description="Serine acetyltransferase N-terminal" evidence="8">
    <location>
        <begin position="65"/>
        <end position="170"/>
    </location>
</feature>
<evidence type="ECO:0000256" key="2">
    <source>
        <dbReference type="ARBA" id="ARBA00007274"/>
    </source>
</evidence>
<dbReference type="Gene3D" id="2.160.10.10">
    <property type="entry name" value="Hexapeptide repeat proteins"/>
    <property type="match status" value="1"/>
</dbReference>
<name>A0A250WW65_9CHLO</name>
<evidence type="ECO:0000259" key="8">
    <source>
        <dbReference type="SMART" id="SM00971"/>
    </source>
</evidence>
<keyword evidence="4" id="KW-0028">Amino-acid biosynthesis</keyword>
<organism evidence="9 10">
    <name type="scientific">Chlamydomonas eustigma</name>
    <dbReference type="NCBI Taxonomy" id="1157962"/>
    <lineage>
        <taxon>Eukaryota</taxon>
        <taxon>Viridiplantae</taxon>
        <taxon>Chlorophyta</taxon>
        <taxon>core chlorophytes</taxon>
        <taxon>Chlorophyceae</taxon>
        <taxon>CS clade</taxon>
        <taxon>Chlamydomonadales</taxon>
        <taxon>Chlamydomonadaceae</taxon>
        <taxon>Chlamydomonas</taxon>
    </lineage>
</organism>
<protein>
    <recommendedName>
        <fullName evidence="3">serine O-acetyltransferase</fullName>
        <ecNumber evidence="3">2.3.1.30</ecNumber>
    </recommendedName>
</protein>
<dbReference type="UniPathway" id="UPA00136">
    <property type="reaction ID" value="UER00199"/>
</dbReference>
<dbReference type="OrthoDB" id="25818at2759"/>
<dbReference type="InterPro" id="IPR042122">
    <property type="entry name" value="Ser_AcTrfase_N_sf"/>
</dbReference>
<sequence length="326" mass="35223">MIQRSPLTQAASTPEFRELKQPLGLKEKRVKAALLSSMGSVDEDEENHPSQGYKRLSHHPTKEELWDKMRSEAWADAAVEPALAPFLYSTILSHTTLEKSLAFLLGNKLCSPSVLGAVQLMGLMQEAFRSDPDIIDGAVADVMAAKDRDPACEKYTQCVLYFKGYQAIQCHRVSHWLWNQGRKALALAFQSRASEVFQVDIHPGAHLGKGILIDHATGVVIGETTIIGDNVSMLHHVTLGGSGRARGEARHPVVGHGVLLGAGVSVLGPIVLGSGSKVGAGSVVVTDLPPHCVAVGVPAKIIKRDLKKEPVVTMDQCYDFIPDYVI</sequence>